<sequence>MPIAPLRSKVVGKGAPNRDESWALTEERDEDPASALLSSRSFYFAERHETIDLEVIGGVDLERIERDVDIEALQRHLEMLTYGDLSKAGTGDATFLKIFRLSQLMIEYLLNVQDILAEGLEQVSTSCKEAKRHRDKYREKTRVQDEKIKALRSQLKARRQTAQAYSGLVLREANAPPRHWRDDPPAPRRSYDDDAPAPRRARTPDDYEQRNESGEMTVYVSAADGTTARHTVGEVSTARELRSRLGAPGRLVFRGNELAPDVVLADAGVRHGDTILIVHREGVDRDARDQRHDLDQRIATLESSIKGEMAVQVQTQLAALRGSLDPFGAPSASATWAAGSVQPAPGCLAGALEDDDGDDNAFASAPRSTVASGPPRTPHAAEAPADVTQLRAMEERLKAQMDALEEKMLGLARQPREPTPAEPREPTPLKDPTPRKPATPPPRDPTPQPTPQPRPETSWTLRCAVGFGEAGDDVDGSDGSVDAVVQAGDTVLDVRAAIAEKLDVEVDRVVLTVGGRDAADVGALRGADVLCRVLRGARRGRPGPALADLRAVLGAAAGDAVPPGCATAAAGLEDALAARQAAWRDLPPSLGAASALSQAEVSKIEVRLQALHNLVESVDKCPGFDDDMVARLQGALATVCDGLPPAVAEAIARIKDHVEERAMLLAARG</sequence>
<dbReference type="Pfam" id="PF13815">
    <property type="entry name" value="Dzip-like_N"/>
    <property type="match status" value="1"/>
</dbReference>
<feature type="region of interest" description="Disordered" evidence="2">
    <location>
        <begin position="411"/>
        <end position="458"/>
    </location>
</feature>
<protein>
    <recommendedName>
        <fullName evidence="3">Cilium assembly protein DZIP1 N-terminal domain-containing protein</fullName>
    </recommendedName>
</protein>
<feature type="compositionally biased region" description="Basic and acidic residues" evidence="2">
    <location>
        <begin position="179"/>
        <end position="192"/>
    </location>
</feature>
<evidence type="ECO:0000256" key="1">
    <source>
        <dbReference type="ARBA" id="ARBA00023054"/>
    </source>
</evidence>
<dbReference type="InterPro" id="IPR051241">
    <property type="entry name" value="DZIP_RILPL"/>
</dbReference>
<keyword evidence="1" id="KW-0175">Coiled coil</keyword>
<organism evidence="4 5">
    <name type="scientific">Aureococcus anophagefferens</name>
    <name type="common">Harmful bloom alga</name>
    <dbReference type="NCBI Taxonomy" id="44056"/>
    <lineage>
        <taxon>Eukaryota</taxon>
        <taxon>Sar</taxon>
        <taxon>Stramenopiles</taxon>
        <taxon>Ochrophyta</taxon>
        <taxon>Pelagophyceae</taxon>
        <taxon>Pelagomonadales</taxon>
        <taxon>Pelagomonadaceae</taxon>
        <taxon>Aureococcus</taxon>
    </lineage>
</organism>
<feature type="compositionally biased region" description="Basic and acidic residues" evidence="2">
    <location>
        <begin position="202"/>
        <end position="213"/>
    </location>
</feature>
<comment type="caution">
    <text evidence="4">The sequence shown here is derived from an EMBL/GenBank/DDBJ whole genome shotgun (WGS) entry which is preliminary data.</text>
</comment>
<dbReference type="SUPFAM" id="SSF54236">
    <property type="entry name" value="Ubiquitin-like"/>
    <property type="match status" value="1"/>
</dbReference>
<dbReference type="CDD" id="cd17039">
    <property type="entry name" value="Ubl_ubiquitin_like"/>
    <property type="match status" value="1"/>
</dbReference>
<dbReference type="InterPro" id="IPR032714">
    <property type="entry name" value="DZIP1_N"/>
</dbReference>
<dbReference type="InterPro" id="IPR029071">
    <property type="entry name" value="Ubiquitin-like_domsf"/>
</dbReference>
<dbReference type="Proteomes" id="UP001363151">
    <property type="component" value="Unassembled WGS sequence"/>
</dbReference>
<name>A0ABR1FP51_AURAN</name>
<evidence type="ECO:0000259" key="3">
    <source>
        <dbReference type="Pfam" id="PF13815"/>
    </source>
</evidence>
<feature type="compositionally biased region" description="Basic and acidic residues" evidence="2">
    <location>
        <begin position="422"/>
        <end position="434"/>
    </location>
</feature>
<evidence type="ECO:0000313" key="4">
    <source>
        <dbReference type="EMBL" id="KAK7234733.1"/>
    </source>
</evidence>
<accession>A0ABR1FP51</accession>
<feature type="compositionally biased region" description="Pro residues" evidence="2">
    <location>
        <begin position="435"/>
        <end position="454"/>
    </location>
</feature>
<proteinExistence type="predicted"/>
<gene>
    <name evidence="4" type="ORF">SO694_0029802</name>
</gene>
<evidence type="ECO:0000256" key="2">
    <source>
        <dbReference type="SAM" id="MobiDB-lite"/>
    </source>
</evidence>
<feature type="region of interest" description="Disordered" evidence="2">
    <location>
        <begin position="347"/>
        <end position="387"/>
    </location>
</feature>
<dbReference type="EMBL" id="JBBJCI010000312">
    <property type="protein sequence ID" value="KAK7234733.1"/>
    <property type="molecule type" value="Genomic_DNA"/>
</dbReference>
<feature type="region of interest" description="Disordered" evidence="2">
    <location>
        <begin position="167"/>
        <end position="214"/>
    </location>
</feature>
<evidence type="ECO:0000313" key="5">
    <source>
        <dbReference type="Proteomes" id="UP001363151"/>
    </source>
</evidence>
<dbReference type="PANTHER" id="PTHR21502:SF3">
    <property type="entry name" value="CILIUM ASSEMBLY PROTEIN DZIP1L"/>
    <property type="match status" value="1"/>
</dbReference>
<feature type="domain" description="Cilium assembly protein DZIP1 N-terminal" evidence="3">
    <location>
        <begin position="42"/>
        <end position="156"/>
    </location>
</feature>
<feature type="region of interest" description="Disordered" evidence="2">
    <location>
        <begin position="1"/>
        <end position="26"/>
    </location>
</feature>
<keyword evidence="5" id="KW-1185">Reference proteome</keyword>
<dbReference type="PANTHER" id="PTHR21502">
    <property type="entry name" value="ZINC FINGER PROTEIN DZIP1"/>
    <property type="match status" value="1"/>
</dbReference>
<reference evidence="4 5" key="1">
    <citation type="submission" date="2024-03" db="EMBL/GenBank/DDBJ databases">
        <title>Aureococcus anophagefferens CCMP1851 and Kratosvirus quantuckense: Draft genome of a second virus-susceptible host strain in the model system.</title>
        <authorList>
            <person name="Chase E."/>
            <person name="Truchon A.R."/>
            <person name="Schepens W."/>
            <person name="Wilhelm S.W."/>
        </authorList>
    </citation>
    <scope>NUCLEOTIDE SEQUENCE [LARGE SCALE GENOMIC DNA]</scope>
    <source>
        <strain evidence="4 5">CCMP1851</strain>
    </source>
</reference>